<dbReference type="Proteomes" id="UP000272025">
    <property type="component" value="Unassembled WGS sequence"/>
</dbReference>
<feature type="compositionally biased region" description="Acidic residues" evidence="1">
    <location>
        <begin position="25"/>
        <end position="38"/>
    </location>
</feature>
<evidence type="ECO:0000256" key="1">
    <source>
        <dbReference type="SAM" id="MobiDB-lite"/>
    </source>
</evidence>
<feature type="region of interest" description="Disordered" evidence="1">
    <location>
        <begin position="1"/>
        <end position="69"/>
    </location>
</feature>
<dbReference type="InterPro" id="IPR001005">
    <property type="entry name" value="SANT/Myb"/>
</dbReference>
<dbReference type="RefSeq" id="XP_028463231.1">
    <property type="nucleotide sequence ID" value="XM_028615560.1"/>
</dbReference>
<dbReference type="OrthoDB" id="4841522at2759"/>
<dbReference type="EMBL" id="ML119061">
    <property type="protein sequence ID" value="ROT35425.1"/>
    <property type="molecule type" value="Genomic_DNA"/>
</dbReference>
<evidence type="ECO:0000313" key="3">
    <source>
        <dbReference type="Proteomes" id="UP000272025"/>
    </source>
</evidence>
<dbReference type="CDD" id="cd00167">
    <property type="entry name" value="SANT"/>
    <property type="match status" value="1"/>
</dbReference>
<accession>A0A3N2PLL7</accession>
<evidence type="ECO:0000313" key="2">
    <source>
        <dbReference type="EMBL" id="ROT35425.1"/>
    </source>
</evidence>
<feature type="region of interest" description="Disordered" evidence="1">
    <location>
        <begin position="155"/>
        <end position="203"/>
    </location>
</feature>
<evidence type="ECO:0008006" key="4">
    <source>
        <dbReference type="Google" id="ProtNLM"/>
    </source>
</evidence>
<feature type="region of interest" description="Disordered" evidence="1">
    <location>
        <begin position="85"/>
        <end position="120"/>
    </location>
</feature>
<dbReference type="STRING" id="1314773.A0A3N2PLL7"/>
<dbReference type="GeneID" id="39584037"/>
<proteinExistence type="predicted"/>
<keyword evidence="3" id="KW-1185">Reference proteome</keyword>
<name>A0A3N2PLL7_SODAK</name>
<reference evidence="2 3" key="1">
    <citation type="journal article" date="2018" name="Mol. Ecol.">
        <title>The obligate alkalophilic soda-lake fungus Sodiomyces alkalinus has shifted to a protein diet.</title>
        <authorList>
            <person name="Grum-Grzhimaylo A.A."/>
            <person name="Falkoski D.L."/>
            <person name="van den Heuvel J."/>
            <person name="Valero-Jimenez C.A."/>
            <person name="Min B."/>
            <person name="Choi I.G."/>
            <person name="Lipzen A."/>
            <person name="Daum C.G."/>
            <person name="Aanen D.K."/>
            <person name="Tsang A."/>
            <person name="Henrissat B."/>
            <person name="Bilanenko E.N."/>
            <person name="de Vries R.P."/>
            <person name="van Kan J.A.L."/>
            <person name="Grigoriev I.V."/>
            <person name="Debets A.J.M."/>
        </authorList>
    </citation>
    <scope>NUCLEOTIDE SEQUENCE [LARGE SCALE GENOMIC DNA]</scope>
    <source>
        <strain evidence="2 3">F11</strain>
    </source>
</reference>
<sequence length="251" mass="28077">MRLQAIATARRKTEANSHRRRATPSDEDSSSESSDSSDTDYTIEPSPSPTRPRSRSLGSRGQLMSARRRLRSEAVNGFLQHLRPAATLAKGHSTTKPASPIAITPPRSRTPSSQESAEEDVSATFTEWPLANASLKRVLVGGVPQFQLQFQWDPNWGQRPHAHAQAISARRRRGTTSPRSLEGQDRAKRRQTRGSSSGMPFSEEEDSYLIQLKEDGQLPWRGIYEQFAARYPGRSIASLQVHYCTKLKKRP</sequence>
<gene>
    <name evidence="2" type="ORF">SODALDRAFT_65724</name>
</gene>
<protein>
    <recommendedName>
        <fullName evidence="4">Myb-like domain-containing protein</fullName>
    </recommendedName>
</protein>
<dbReference type="AlphaFoldDB" id="A0A3N2PLL7"/>
<organism evidence="2 3">
    <name type="scientific">Sodiomyces alkalinus (strain CBS 110278 / VKM F-3762 / F11)</name>
    <name type="common">Alkaliphilic filamentous fungus</name>
    <dbReference type="NCBI Taxonomy" id="1314773"/>
    <lineage>
        <taxon>Eukaryota</taxon>
        <taxon>Fungi</taxon>
        <taxon>Dikarya</taxon>
        <taxon>Ascomycota</taxon>
        <taxon>Pezizomycotina</taxon>
        <taxon>Sordariomycetes</taxon>
        <taxon>Hypocreomycetidae</taxon>
        <taxon>Glomerellales</taxon>
        <taxon>Plectosphaerellaceae</taxon>
        <taxon>Sodiomyces</taxon>
    </lineage>
</organism>